<name>A0ABT2AFR3_9BURK</name>
<dbReference type="PANTHER" id="PTHR46825">
    <property type="entry name" value="D-ALANYL-D-ALANINE-CARBOXYPEPTIDASE/ENDOPEPTIDASE AMPH"/>
    <property type="match status" value="1"/>
</dbReference>
<keyword evidence="4 6" id="KW-0378">Hydrolase</keyword>
<comment type="caution">
    <text evidence="9">The sequence shown here is derived from an EMBL/GenBank/DDBJ whole genome shotgun (WGS) entry which is preliminary data.</text>
</comment>
<dbReference type="NCBIfam" id="NF033085">
    <property type="entry name" value="bla_class_C"/>
    <property type="match status" value="1"/>
</dbReference>
<dbReference type="InterPro" id="IPR050491">
    <property type="entry name" value="AmpC-like"/>
</dbReference>
<evidence type="ECO:0000256" key="6">
    <source>
        <dbReference type="RuleBase" id="RU361140"/>
    </source>
</evidence>
<dbReference type="Proteomes" id="UP001205560">
    <property type="component" value="Unassembled WGS sequence"/>
</dbReference>
<feature type="domain" description="Beta-lactamase-related" evidence="8">
    <location>
        <begin position="31"/>
        <end position="376"/>
    </location>
</feature>
<dbReference type="InterPro" id="IPR058136">
    <property type="entry name" value="AmpC"/>
</dbReference>
<dbReference type="EC" id="3.5.2.6" evidence="3 6"/>
<evidence type="ECO:0000313" key="10">
    <source>
        <dbReference type="Proteomes" id="UP001205560"/>
    </source>
</evidence>
<dbReference type="SUPFAM" id="SSF56601">
    <property type="entry name" value="beta-lactamase/transpeptidase-like"/>
    <property type="match status" value="1"/>
</dbReference>
<comment type="catalytic activity">
    <reaction evidence="1 6">
        <text>a beta-lactam + H2O = a substituted beta-amino acid</text>
        <dbReference type="Rhea" id="RHEA:20401"/>
        <dbReference type="ChEBI" id="CHEBI:15377"/>
        <dbReference type="ChEBI" id="CHEBI:35627"/>
        <dbReference type="ChEBI" id="CHEBI:140347"/>
        <dbReference type="EC" id="3.5.2.6"/>
    </reaction>
</comment>
<evidence type="ECO:0000256" key="7">
    <source>
        <dbReference type="SAM" id="SignalP"/>
    </source>
</evidence>
<keyword evidence="7" id="KW-0732">Signal</keyword>
<sequence length="381" mass="40782">MRLHAIAFASLCLLPLAASAAADTAALREAVDKAIKPLMAQHDVPGMAVAITVDGKTTFFNYGLASKEKNIPVSENTLFELGSVSKTFTATLACYAQGQGKLSFDDHPGKYLPQLKGSAIDRASLLELGTYTAGGLPLQMPDEVTDDAQMLDYFRNWTPNAPPGTRRRYSNPSIGLFGHLTARALQSDFADAMEGQLIPALGLKHTYIRVPAAAMPDYAWGYNSANKAVRVNPGVFDAEAYGVKSSAADMIRFVQANIDPGRLAAPIREAVACTHTGYFRIGDTVQGLGWEQYRAPVSLVQLQAGNGEKMSRGLNEATRLKPPQTPPPGTLFNKTGATGGFGAYVLFVPAQRVGIVMLANKNYPNAARIEAAHAILGQLRN</sequence>
<protein>
    <recommendedName>
        <fullName evidence="3 6">Beta-lactamase</fullName>
        <ecNumber evidence="3 6">3.5.2.6</ecNumber>
    </recommendedName>
</protein>
<evidence type="ECO:0000256" key="5">
    <source>
        <dbReference type="ARBA" id="ARBA00023251"/>
    </source>
</evidence>
<organism evidence="9 10">
    <name type="scientific">Massilia norwichensis</name>
    <dbReference type="NCBI Taxonomy" id="1442366"/>
    <lineage>
        <taxon>Bacteria</taxon>
        <taxon>Pseudomonadati</taxon>
        <taxon>Pseudomonadota</taxon>
        <taxon>Betaproteobacteria</taxon>
        <taxon>Burkholderiales</taxon>
        <taxon>Oxalobacteraceae</taxon>
        <taxon>Telluria group</taxon>
        <taxon>Massilia</taxon>
    </lineage>
</organism>
<comment type="similarity">
    <text evidence="2 6">Belongs to the class-C beta-lactamase family.</text>
</comment>
<dbReference type="InterPro" id="IPR012338">
    <property type="entry name" value="Beta-lactam/transpept-like"/>
</dbReference>
<evidence type="ECO:0000256" key="1">
    <source>
        <dbReference type="ARBA" id="ARBA00001526"/>
    </source>
</evidence>
<dbReference type="RefSeq" id="WP_258848387.1">
    <property type="nucleotide sequence ID" value="NZ_JANUGX010000056.1"/>
</dbReference>
<dbReference type="Gene3D" id="3.40.710.10">
    <property type="entry name" value="DD-peptidase/beta-lactamase superfamily"/>
    <property type="match status" value="1"/>
</dbReference>
<dbReference type="Pfam" id="PF00144">
    <property type="entry name" value="Beta-lactamase"/>
    <property type="match status" value="1"/>
</dbReference>
<dbReference type="PANTHER" id="PTHR46825:SF8">
    <property type="entry name" value="BETA-LACTAMASE-RELATED"/>
    <property type="match status" value="1"/>
</dbReference>
<keyword evidence="5 6" id="KW-0046">Antibiotic resistance</keyword>
<feature type="chain" id="PRO_5046467581" description="Beta-lactamase" evidence="7">
    <location>
        <begin position="21"/>
        <end position="381"/>
    </location>
</feature>
<keyword evidence="10" id="KW-1185">Reference proteome</keyword>
<accession>A0ABT2AFR3</accession>
<evidence type="ECO:0000256" key="4">
    <source>
        <dbReference type="ARBA" id="ARBA00022801"/>
    </source>
</evidence>
<feature type="signal peptide" evidence="7">
    <location>
        <begin position="1"/>
        <end position="20"/>
    </location>
</feature>
<dbReference type="InterPro" id="IPR001466">
    <property type="entry name" value="Beta-lactam-related"/>
</dbReference>
<dbReference type="EMBL" id="JANUGX010000056">
    <property type="protein sequence ID" value="MCS0592620.1"/>
    <property type="molecule type" value="Genomic_DNA"/>
</dbReference>
<dbReference type="InterPro" id="IPR001586">
    <property type="entry name" value="Beta-lactam_class-C_AS"/>
</dbReference>
<reference evidence="9 10" key="1">
    <citation type="submission" date="2022-08" db="EMBL/GenBank/DDBJ databases">
        <title>Reclassification of Massilia species as members of the genera Telluria, Duganella, Pseudoduganella, Mokoshia gen. nov. and Zemynaea gen. nov. using orthogonal and non-orthogonal genome-based approaches.</title>
        <authorList>
            <person name="Bowman J.P."/>
        </authorList>
    </citation>
    <scope>NUCLEOTIDE SEQUENCE [LARGE SCALE GENOMIC DNA]</scope>
    <source>
        <strain evidence="9 10">LMG 28164</strain>
    </source>
</reference>
<dbReference type="PROSITE" id="PS00336">
    <property type="entry name" value="BETA_LACTAMASE_C"/>
    <property type="match status" value="1"/>
</dbReference>
<evidence type="ECO:0000256" key="3">
    <source>
        <dbReference type="ARBA" id="ARBA00012865"/>
    </source>
</evidence>
<evidence type="ECO:0000313" key="9">
    <source>
        <dbReference type="EMBL" id="MCS0592620.1"/>
    </source>
</evidence>
<evidence type="ECO:0000259" key="8">
    <source>
        <dbReference type="Pfam" id="PF00144"/>
    </source>
</evidence>
<evidence type="ECO:0000256" key="2">
    <source>
        <dbReference type="ARBA" id="ARBA00007840"/>
    </source>
</evidence>
<proteinExistence type="inferred from homology"/>
<gene>
    <name evidence="9" type="ORF">NX782_25905</name>
</gene>